<keyword evidence="6" id="KW-0808">Transferase</keyword>
<dbReference type="InterPro" id="IPR023213">
    <property type="entry name" value="CAT-like_dom_sf"/>
</dbReference>
<keyword evidence="7" id="KW-0319">Glycerol metabolism</keyword>
<accession>A0ABS7TCZ9</accession>
<evidence type="ECO:0000256" key="11">
    <source>
        <dbReference type="SAM" id="MobiDB-lite"/>
    </source>
</evidence>
<feature type="compositionally biased region" description="Low complexity" evidence="11">
    <location>
        <begin position="1"/>
        <end position="19"/>
    </location>
</feature>
<evidence type="ECO:0000256" key="3">
    <source>
        <dbReference type="ARBA" id="ARBA00009587"/>
    </source>
</evidence>
<dbReference type="NCBIfam" id="TIGR02946">
    <property type="entry name" value="acyl_WS_DGAT"/>
    <property type="match status" value="1"/>
</dbReference>
<evidence type="ECO:0000256" key="6">
    <source>
        <dbReference type="ARBA" id="ARBA00022679"/>
    </source>
</evidence>
<evidence type="ECO:0000313" key="14">
    <source>
        <dbReference type="EMBL" id="MBZ4185743.1"/>
    </source>
</evidence>
<feature type="domain" description="O-acyltransferase WSD1-like N-terminal" evidence="12">
    <location>
        <begin position="48"/>
        <end position="312"/>
    </location>
</feature>
<proteinExistence type="inferred from homology"/>
<evidence type="ECO:0000259" key="12">
    <source>
        <dbReference type="Pfam" id="PF03007"/>
    </source>
</evidence>
<evidence type="ECO:0000256" key="7">
    <source>
        <dbReference type="ARBA" id="ARBA00022798"/>
    </source>
</evidence>
<dbReference type="PANTHER" id="PTHR31650:SF1">
    <property type="entry name" value="WAX ESTER SYNTHASE_DIACYLGLYCEROL ACYLTRANSFERASE 4-RELATED"/>
    <property type="match status" value="1"/>
</dbReference>
<keyword evidence="15" id="KW-1185">Reference proteome</keyword>
<evidence type="ECO:0000256" key="4">
    <source>
        <dbReference type="ARBA" id="ARBA00013244"/>
    </source>
</evidence>
<organism evidence="14 15">
    <name type="scientific">Thermomonas beijingensis</name>
    <dbReference type="NCBI Taxonomy" id="2872701"/>
    <lineage>
        <taxon>Bacteria</taxon>
        <taxon>Pseudomonadati</taxon>
        <taxon>Pseudomonadota</taxon>
        <taxon>Gammaproteobacteria</taxon>
        <taxon>Lysobacterales</taxon>
        <taxon>Lysobacteraceae</taxon>
        <taxon>Thermomonas</taxon>
    </lineage>
</organism>
<dbReference type="InterPro" id="IPR004255">
    <property type="entry name" value="O-acyltransferase_WSD1_N"/>
</dbReference>
<dbReference type="InterPro" id="IPR009721">
    <property type="entry name" value="O-acyltransferase_WSD1_C"/>
</dbReference>
<dbReference type="InterPro" id="IPR045034">
    <property type="entry name" value="O-acyltransferase_WSD1-like"/>
</dbReference>
<sequence length="524" mass="57246">MAAAPAAPVTPASESVSAPKQASRPAAKPRLKRSADAATGVRPKREPMSKVDTAWLRMERPTNPMMITGVLMFAEPLQLAQLKKIIQQRFLSYARFRQKPVENATGAQWVDDEHFDLDWHVRLSGLPGRPGKSSEKRALERFVSNLASSPLDPTKPLWQFHLVERYQGGSALVARIHHCYADGIALVQVLLSLTDTSREPKPSARLDKAWLKHEAAPVARRVGAMQRYMKLGGKALEQGMAMMQDPSLATLLAKEGGDIAKELVHALALPDDPPSMLRGKLGVSKRVAWAEPLDLEEVKAVGRACGSTVNDVLMAAAAGALRSYMLERGEPLDGMTLRATVPVNLRPLEHAKKLGNHFGLVFLELPVGEGNPIRRLQRVADCMNQLKNSRQAIVAFGLLAALGMAPHPVPELALEMFSRKASAVATNVPGPQQPLYMAGSELRDIMFWVPQTGSIGLGLSILSYRGQVHFGLIADARLIPDPDAVVRRFGEEFERLLYLTMMGSWELPLDADAAFALLQETAST</sequence>
<evidence type="ECO:0000313" key="15">
    <source>
        <dbReference type="Proteomes" id="UP001430290"/>
    </source>
</evidence>
<dbReference type="Gene3D" id="3.30.559.30">
    <property type="entry name" value="Nonribosomal peptide synthetase, condensation domain"/>
    <property type="match status" value="1"/>
</dbReference>
<dbReference type="EMBL" id="JAIQDJ010000001">
    <property type="protein sequence ID" value="MBZ4185743.1"/>
    <property type="molecule type" value="Genomic_DNA"/>
</dbReference>
<dbReference type="Gene3D" id="3.30.559.10">
    <property type="entry name" value="Chloramphenicol acetyltransferase-like domain"/>
    <property type="match status" value="1"/>
</dbReference>
<dbReference type="InterPro" id="IPR014292">
    <property type="entry name" value="Acyl_transf_WS/DGAT"/>
</dbReference>
<keyword evidence="8" id="KW-0443">Lipid metabolism</keyword>
<reference evidence="14" key="1">
    <citation type="submission" date="2021-09" db="EMBL/GenBank/DDBJ databases">
        <authorList>
            <person name="Wu T."/>
            <person name="Guo S.Z."/>
        </authorList>
    </citation>
    <scope>NUCLEOTIDE SEQUENCE</scope>
    <source>
        <strain evidence="14">RSS-23</strain>
    </source>
</reference>
<dbReference type="EC" id="2.3.1.20" evidence="4"/>
<protein>
    <recommendedName>
        <fullName evidence="4">diacylglycerol O-acyltransferase</fullName>
        <ecNumber evidence="4">2.3.1.20</ecNumber>
    </recommendedName>
</protein>
<evidence type="ECO:0000256" key="10">
    <source>
        <dbReference type="ARBA" id="ARBA00048109"/>
    </source>
</evidence>
<evidence type="ECO:0000256" key="2">
    <source>
        <dbReference type="ARBA" id="ARBA00005189"/>
    </source>
</evidence>
<evidence type="ECO:0000256" key="5">
    <source>
        <dbReference type="ARBA" id="ARBA00022516"/>
    </source>
</evidence>
<comment type="pathway">
    <text evidence="1">Glycerolipid metabolism; triacylglycerol biosynthesis.</text>
</comment>
<dbReference type="SUPFAM" id="SSF52777">
    <property type="entry name" value="CoA-dependent acyltransferases"/>
    <property type="match status" value="2"/>
</dbReference>
<dbReference type="Pfam" id="PF03007">
    <property type="entry name" value="WS_DGAT_cat"/>
    <property type="match status" value="1"/>
</dbReference>
<evidence type="ECO:0000256" key="9">
    <source>
        <dbReference type="ARBA" id="ARBA00023315"/>
    </source>
</evidence>
<evidence type="ECO:0000259" key="13">
    <source>
        <dbReference type="Pfam" id="PF06974"/>
    </source>
</evidence>
<keyword evidence="9" id="KW-0012">Acyltransferase</keyword>
<dbReference type="PANTHER" id="PTHR31650">
    <property type="entry name" value="O-ACYLTRANSFERASE (WSD1-LIKE) FAMILY PROTEIN"/>
    <property type="match status" value="1"/>
</dbReference>
<feature type="domain" description="O-acyltransferase WSD1 C-terminal" evidence="13">
    <location>
        <begin position="355"/>
        <end position="496"/>
    </location>
</feature>
<dbReference type="Proteomes" id="UP001430290">
    <property type="component" value="Unassembled WGS sequence"/>
</dbReference>
<feature type="region of interest" description="Disordered" evidence="11">
    <location>
        <begin position="1"/>
        <end position="51"/>
    </location>
</feature>
<evidence type="ECO:0000256" key="1">
    <source>
        <dbReference type="ARBA" id="ARBA00004771"/>
    </source>
</evidence>
<gene>
    <name evidence="14" type="ORF">K7B09_05305</name>
</gene>
<dbReference type="Pfam" id="PF06974">
    <property type="entry name" value="WS_DGAT_C"/>
    <property type="match status" value="1"/>
</dbReference>
<comment type="caution">
    <text evidence="14">The sequence shown here is derived from an EMBL/GenBank/DDBJ whole genome shotgun (WGS) entry which is preliminary data.</text>
</comment>
<name>A0ABS7TCZ9_9GAMM</name>
<comment type="pathway">
    <text evidence="2">Lipid metabolism.</text>
</comment>
<comment type="catalytic activity">
    <reaction evidence="10">
        <text>an acyl-CoA + a 1,2-diacyl-sn-glycerol = a triacyl-sn-glycerol + CoA</text>
        <dbReference type="Rhea" id="RHEA:10868"/>
        <dbReference type="ChEBI" id="CHEBI:17815"/>
        <dbReference type="ChEBI" id="CHEBI:57287"/>
        <dbReference type="ChEBI" id="CHEBI:58342"/>
        <dbReference type="ChEBI" id="CHEBI:64615"/>
        <dbReference type="EC" id="2.3.1.20"/>
    </reaction>
</comment>
<evidence type="ECO:0000256" key="8">
    <source>
        <dbReference type="ARBA" id="ARBA00023098"/>
    </source>
</evidence>
<comment type="similarity">
    <text evidence="3">Belongs to the long-chain O-acyltransferase family.</text>
</comment>
<keyword evidence="5" id="KW-0444">Lipid biosynthesis</keyword>